<dbReference type="PANTHER" id="PTHR42776">
    <property type="entry name" value="SERINE PEPTIDASE S9 FAMILY MEMBER"/>
    <property type="match status" value="1"/>
</dbReference>
<evidence type="ECO:0000259" key="4">
    <source>
        <dbReference type="Pfam" id="PF00326"/>
    </source>
</evidence>
<dbReference type="InterPro" id="IPR001375">
    <property type="entry name" value="Peptidase_S9_cat"/>
</dbReference>
<comment type="caution">
    <text evidence="5">The sequence shown here is derived from an EMBL/GenBank/DDBJ whole genome shotgun (WGS) entry which is preliminary data.</text>
</comment>
<keyword evidence="2" id="KW-0645">Protease</keyword>
<dbReference type="Proteomes" id="UP000271031">
    <property type="component" value="Unassembled WGS sequence"/>
</dbReference>
<sequence>MKSPGIDDIMQYRFLSQLKFSPAGGQSAHIVSQAKDDNGYRHELWLCSADGKLLRLAETGRQKLFAWEDADTLLFAAERCEKDRARKERGEVFTRFYRLCIHGGEAVFAFELGMSVMEIRPVEKGHWLVLGEYDRNRPAVDGLEPNEKEVRLAALRKDRDYQIIDEVPFWSNGRGFTNGLRRALYLYDEAANTLSMVSAAYQEVELYALSSCGRYIAGAGREMNGIYSEKATLWEYDRVLGTTTRLSVGRFHIRGVTYADGELLFSGAEGADYGLKENGGFYRVDRPSGFIHLLAGHDATIGLPVNSDCRLGGGTILKAQGEHLYFTSLLGYVCGLYRMHLDSGTIEAVYDEAGSMDCFDISGDTIRCISLAGQRLQELYALEEGVLERLSGYNEAAYENIWHATPVHHTITDQEGFVFDGWALLPQDYSPEKRYPAILHIHGGPKTAFGDEYFHEMQVWAAQGYVVLYCNPRGSDGRGDAFADIRGKYGGIDYKNLMQFLDEMLRVYPAIDSARLGVTGGSYGGFMTNWIIGHTNRFRCACSQRSISNWFSFTYISDIGYYFGTDQMQADAWKNPEKLWEHSPLRYADKVKTPTLFIHSDEDYRCWIPEGYQMYTALRLHGVEARMCVFHGENHELSRSGKPAHRRRRMVEILQWMNRYLRESGDQNEQE</sequence>
<dbReference type="SUPFAM" id="SSF82171">
    <property type="entry name" value="DPP6 N-terminal domain-like"/>
    <property type="match status" value="1"/>
</dbReference>
<evidence type="ECO:0000313" key="5">
    <source>
        <dbReference type="EMBL" id="RNB91766.1"/>
    </source>
</evidence>
<keyword evidence="6" id="KW-1185">Reference proteome</keyword>
<dbReference type="Pfam" id="PF00326">
    <property type="entry name" value="Peptidase_S9"/>
    <property type="match status" value="1"/>
</dbReference>
<dbReference type="OrthoDB" id="108903at2"/>
<accession>A0A3M8DUJ1</accession>
<keyword evidence="3" id="KW-0378">Hydrolase</keyword>
<dbReference type="PANTHER" id="PTHR42776:SF27">
    <property type="entry name" value="DIPEPTIDYL PEPTIDASE FAMILY MEMBER 6"/>
    <property type="match status" value="1"/>
</dbReference>
<evidence type="ECO:0000256" key="1">
    <source>
        <dbReference type="ARBA" id="ARBA00010040"/>
    </source>
</evidence>
<dbReference type="FunFam" id="3.40.50.1820:FF:000028">
    <property type="entry name" value="S9 family peptidase"/>
    <property type="match status" value="1"/>
</dbReference>
<dbReference type="AlphaFoldDB" id="A0A3M8DUJ1"/>
<organism evidence="5 6">
    <name type="scientific">Brevibacillus fluminis</name>
    <dbReference type="NCBI Taxonomy" id="511487"/>
    <lineage>
        <taxon>Bacteria</taxon>
        <taxon>Bacillati</taxon>
        <taxon>Bacillota</taxon>
        <taxon>Bacilli</taxon>
        <taxon>Bacillales</taxon>
        <taxon>Paenibacillaceae</taxon>
        <taxon>Brevibacillus</taxon>
    </lineage>
</organism>
<evidence type="ECO:0000256" key="2">
    <source>
        <dbReference type="ARBA" id="ARBA00022670"/>
    </source>
</evidence>
<name>A0A3M8DUJ1_9BACL</name>
<dbReference type="EMBL" id="RHHQ01000004">
    <property type="protein sequence ID" value="RNB91766.1"/>
    <property type="molecule type" value="Genomic_DNA"/>
</dbReference>
<comment type="similarity">
    <text evidence="1">Belongs to the peptidase S9C family.</text>
</comment>
<proteinExistence type="inferred from homology"/>
<dbReference type="RefSeq" id="WP_122916429.1">
    <property type="nucleotide sequence ID" value="NZ_RHHQ01000004.1"/>
</dbReference>
<evidence type="ECO:0000256" key="3">
    <source>
        <dbReference type="ARBA" id="ARBA00022801"/>
    </source>
</evidence>
<protein>
    <submittedName>
        <fullName evidence="5">S9 family peptidase</fullName>
    </submittedName>
</protein>
<reference evidence="5 6" key="1">
    <citation type="submission" date="2018-10" db="EMBL/GenBank/DDBJ databases">
        <title>Phylogenomics of Brevibacillus.</title>
        <authorList>
            <person name="Dunlap C."/>
        </authorList>
    </citation>
    <scope>NUCLEOTIDE SEQUENCE [LARGE SCALE GENOMIC DNA]</scope>
    <source>
        <strain evidence="5 6">JCM 15716</strain>
    </source>
</reference>
<dbReference type="SUPFAM" id="SSF53474">
    <property type="entry name" value="alpha/beta-Hydrolases"/>
    <property type="match status" value="1"/>
</dbReference>
<dbReference type="GO" id="GO:0006508">
    <property type="term" value="P:proteolysis"/>
    <property type="evidence" value="ECO:0007669"/>
    <property type="project" value="UniProtKB-KW"/>
</dbReference>
<dbReference type="InterPro" id="IPR029058">
    <property type="entry name" value="AB_hydrolase_fold"/>
</dbReference>
<gene>
    <name evidence="5" type="ORF">EDM56_03165</name>
</gene>
<dbReference type="GO" id="GO:0004252">
    <property type="term" value="F:serine-type endopeptidase activity"/>
    <property type="evidence" value="ECO:0007669"/>
    <property type="project" value="TreeGrafter"/>
</dbReference>
<feature type="domain" description="Peptidase S9 prolyl oligopeptidase catalytic" evidence="4">
    <location>
        <begin position="453"/>
        <end position="662"/>
    </location>
</feature>
<evidence type="ECO:0000313" key="6">
    <source>
        <dbReference type="Proteomes" id="UP000271031"/>
    </source>
</evidence>
<dbReference type="Gene3D" id="3.40.50.1820">
    <property type="entry name" value="alpha/beta hydrolase"/>
    <property type="match status" value="1"/>
</dbReference>